<reference evidence="1" key="1">
    <citation type="submission" date="2023-04" db="EMBL/GenBank/DDBJ databases">
        <title>Draft Genome sequencing of Naganishia species isolated from polar environments using Oxford Nanopore Technology.</title>
        <authorList>
            <person name="Leo P."/>
            <person name="Venkateswaran K."/>
        </authorList>
    </citation>
    <scope>NUCLEOTIDE SEQUENCE</scope>
    <source>
        <strain evidence="1">MNA-CCFEE 5261</strain>
    </source>
</reference>
<dbReference type="Proteomes" id="UP001241377">
    <property type="component" value="Unassembled WGS sequence"/>
</dbReference>
<proteinExistence type="predicted"/>
<accession>A0ACC2VZ10</accession>
<dbReference type="EMBL" id="JASBWR010000040">
    <property type="protein sequence ID" value="KAJ9104314.1"/>
    <property type="molecule type" value="Genomic_DNA"/>
</dbReference>
<protein>
    <submittedName>
        <fullName evidence="1">Uncharacterized protein</fullName>
    </submittedName>
</protein>
<evidence type="ECO:0000313" key="1">
    <source>
        <dbReference type="EMBL" id="KAJ9104314.1"/>
    </source>
</evidence>
<evidence type="ECO:0000313" key="2">
    <source>
        <dbReference type="Proteomes" id="UP001241377"/>
    </source>
</evidence>
<comment type="caution">
    <text evidence="1">The sequence shown here is derived from an EMBL/GenBank/DDBJ whole genome shotgun (WGS) entry which is preliminary data.</text>
</comment>
<organism evidence="1 2">
    <name type="scientific">Naganishia cerealis</name>
    <dbReference type="NCBI Taxonomy" id="610337"/>
    <lineage>
        <taxon>Eukaryota</taxon>
        <taxon>Fungi</taxon>
        <taxon>Dikarya</taxon>
        <taxon>Basidiomycota</taxon>
        <taxon>Agaricomycotina</taxon>
        <taxon>Tremellomycetes</taxon>
        <taxon>Filobasidiales</taxon>
        <taxon>Filobasidiaceae</taxon>
        <taxon>Naganishia</taxon>
    </lineage>
</organism>
<sequence length="224" mass="24468">MSERKAFLYNLGLFSFTSILFLSYSIIFARHVYKGLSSDIWDEVVWVTALAATVFYAQAVHTSYQAYIESQGGSMPPLTVGPFTILPSIIGQATTPVLGSAATYQRIPNDREVFDRYMTATPDLEEDNNGQSGDNSLVYVSPPTPTSSSSASGSPRLQTPGADYFNNHEALTKSEETPSKPSALIRKISGEWFGRRPETPDDLETGNEMHGLGMGSLEPSIVRV</sequence>
<name>A0ACC2VZ10_9TREE</name>
<gene>
    <name evidence="1" type="ORF">QFC19_003954</name>
</gene>
<keyword evidence="2" id="KW-1185">Reference proteome</keyword>